<dbReference type="GO" id="GO:0003677">
    <property type="term" value="F:DNA binding"/>
    <property type="evidence" value="ECO:0007669"/>
    <property type="project" value="UniProtKB-UniRule"/>
</dbReference>
<dbReference type="InterPro" id="IPR011010">
    <property type="entry name" value="DNA_brk_join_enz"/>
</dbReference>
<dbReference type="Gene3D" id="1.10.150.130">
    <property type="match status" value="1"/>
</dbReference>
<dbReference type="InterPro" id="IPR044068">
    <property type="entry name" value="CB"/>
</dbReference>
<feature type="domain" description="Core-binding (CB)" evidence="7">
    <location>
        <begin position="63"/>
        <end position="151"/>
    </location>
</feature>
<evidence type="ECO:0000313" key="9">
    <source>
        <dbReference type="Proteomes" id="UP000005984"/>
    </source>
</evidence>
<comment type="caution">
    <text evidence="8">The sequence shown here is derived from an EMBL/GenBank/DDBJ whole genome shotgun (WGS) entry which is preliminary data.</text>
</comment>
<organism evidence="8 9">
    <name type="scientific">Anaerococcus lactolyticus ATCC 51172</name>
    <dbReference type="NCBI Taxonomy" id="525254"/>
    <lineage>
        <taxon>Bacteria</taxon>
        <taxon>Bacillati</taxon>
        <taxon>Bacillota</taxon>
        <taxon>Tissierellia</taxon>
        <taxon>Tissierellales</taxon>
        <taxon>Peptoniphilaceae</taxon>
        <taxon>Anaerococcus</taxon>
    </lineage>
</organism>
<dbReference type="Pfam" id="PF14657">
    <property type="entry name" value="Arm-DNA-bind_4"/>
    <property type="match status" value="1"/>
</dbReference>
<evidence type="ECO:0000259" key="6">
    <source>
        <dbReference type="PROSITE" id="PS51898"/>
    </source>
</evidence>
<dbReference type="EMBL" id="ABYO01000191">
    <property type="protein sequence ID" value="EEI86559.1"/>
    <property type="molecule type" value="Genomic_DNA"/>
</dbReference>
<dbReference type="InterPro" id="IPR010998">
    <property type="entry name" value="Integrase_recombinase_N"/>
</dbReference>
<evidence type="ECO:0000256" key="2">
    <source>
        <dbReference type="ARBA" id="ARBA00022908"/>
    </source>
</evidence>
<evidence type="ECO:0000256" key="1">
    <source>
        <dbReference type="ARBA" id="ARBA00008857"/>
    </source>
</evidence>
<dbReference type="InterPro" id="IPR013762">
    <property type="entry name" value="Integrase-like_cat_sf"/>
</dbReference>
<dbReference type="PANTHER" id="PTHR30629:SF2">
    <property type="entry name" value="PROPHAGE INTEGRASE INTS-RELATED"/>
    <property type="match status" value="1"/>
</dbReference>
<dbReference type="Pfam" id="PF00589">
    <property type="entry name" value="Phage_integrase"/>
    <property type="match status" value="1"/>
</dbReference>
<dbReference type="InterPro" id="IPR002104">
    <property type="entry name" value="Integrase_catalytic"/>
</dbReference>
<keyword evidence="2" id="KW-0229">DNA integration</keyword>
<gene>
    <name evidence="8" type="ORF">HMPREF0072_0817</name>
</gene>
<accession>C2BEP7</accession>
<dbReference type="SUPFAM" id="SSF56349">
    <property type="entry name" value="DNA breaking-rejoining enzymes"/>
    <property type="match status" value="1"/>
</dbReference>
<dbReference type="HOGENOM" id="CLU_027562_17_0_9"/>
<proteinExistence type="inferred from homology"/>
<dbReference type="GO" id="GO:0006310">
    <property type="term" value="P:DNA recombination"/>
    <property type="evidence" value="ECO:0007669"/>
    <property type="project" value="UniProtKB-KW"/>
</dbReference>
<dbReference type="CDD" id="cd01189">
    <property type="entry name" value="INT_ICEBs1_C_like"/>
    <property type="match status" value="1"/>
</dbReference>
<comment type="similarity">
    <text evidence="1">Belongs to the 'phage' integrase family.</text>
</comment>
<evidence type="ECO:0000256" key="3">
    <source>
        <dbReference type="ARBA" id="ARBA00023125"/>
    </source>
</evidence>
<dbReference type="Proteomes" id="UP000005984">
    <property type="component" value="Unassembled WGS sequence"/>
</dbReference>
<dbReference type="InterPro" id="IPR050808">
    <property type="entry name" value="Phage_Integrase"/>
</dbReference>
<keyword evidence="9" id="KW-1185">Reference proteome</keyword>
<evidence type="ECO:0000259" key="7">
    <source>
        <dbReference type="PROSITE" id="PS51900"/>
    </source>
</evidence>
<protein>
    <submittedName>
        <fullName evidence="8">Site-specific recombinase, phage integrase family</fullName>
    </submittedName>
</protein>
<name>C2BEP7_9FIRM</name>
<evidence type="ECO:0000256" key="4">
    <source>
        <dbReference type="ARBA" id="ARBA00023172"/>
    </source>
</evidence>
<keyword evidence="3 5" id="KW-0238">DNA-binding</keyword>
<evidence type="ECO:0000313" key="8">
    <source>
        <dbReference type="EMBL" id="EEI86559.1"/>
    </source>
</evidence>
<dbReference type="Gene3D" id="1.10.443.10">
    <property type="entry name" value="Intergrase catalytic core"/>
    <property type="match status" value="1"/>
</dbReference>
<dbReference type="GO" id="GO:0015074">
    <property type="term" value="P:DNA integration"/>
    <property type="evidence" value="ECO:0007669"/>
    <property type="project" value="UniProtKB-KW"/>
</dbReference>
<dbReference type="eggNOG" id="COG0582">
    <property type="taxonomic scope" value="Bacteria"/>
</dbReference>
<dbReference type="PROSITE" id="PS51898">
    <property type="entry name" value="TYR_RECOMBINASE"/>
    <property type="match status" value="1"/>
</dbReference>
<evidence type="ECO:0000256" key="5">
    <source>
        <dbReference type="PROSITE-ProRule" id="PRU01248"/>
    </source>
</evidence>
<reference evidence="8 9" key="1">
    <citation type="submission" date="2008-10" db="EMBL/GenBank/DDBJ databases">
        <authorList>
            <person name="Qin X."/>
            <person name="Bachman B."/>
            <person name="Battles P."/>
            <person name="Bell A."/>
            <person name="Bess C."/>
            <person name="Bickham C."/>
            <person name="Chaboub L."/>
            <person name="Chen D."/>
            <person name="Coyle M."/>
            <person name="Deiros D.R."/>
            <person name="Dinh H."/>
            <person name="Forbes L."/>
            <person name="Fowler G."/>
            <person name="Francisco L."/>
            <person name="Fu Q."/>
            <person name="Gubbala S."/>
            <person name="Hale W."/>
            <person name="Han Y."/>
            <person name="Hemphill L."/>
            <person name="Highlander S.K."/>
            <person name="Hirani K."/>
            <person name="Hogues M."/>
            <person name="Jackson L."/>
            <person name="Jakkamsetti A."/>
            <person name="Javaid M."/>
            <person name="Jiang H."/>
            <person name="Korchina V."/>
            <person name="Kovar C."/>
            <person name="Lara F."/>
            <person name="Lee S."/>
            <person name="Mata R."/>
            <person name="Mathew T."/>
            <person name="Moen C."/>
            <person name="Morales K."/>
            <person name="Munidasa M."/>
            <person name="Nazareth L."/>
            <person name="Ngo R."/>
            <person name="Nguyen L."/>
            <person name="Okwuonu G."/>
            <person name="Ongeri F."/>
            <person name="Patil S."/>
            <person name="Petrosino J."/>
            <person name="Pham C."/>
            <person name="Pham P."/>
            <person name="Pu L.-L."/>
            <person name="Puazo M."/>
            <person name="Raj R."/>
            <person name="Reid J."/>
            <person name="Rouhana J."/>
            <person name="Saada N."/>
            <person name="Shang Y."/>
            <person name="Simmons D."/>
            <person name="Thornton R."/>
            <person name="Warren J."/>
            <person name="Weissenberger G."/>
            <person name="Zhang J."/>
            <person name="Zhang L."/>
            <person name="Zhou C."/>
            <person name="Zhu D."/>
            <person name="Muzny D."/>
            <person name="Worley K."/>
            <person name="Gibbs R."/>
        </authorList>
    </citation>
    <scope>NUCLEOTIDE SEQUENCE [LARGE SCALE GENOMIC DNA]</scope>
    <source>
        <strain evidence="8 9">ATCC 51172</strain>
    </source>
</reference>
<dbReference type="InterPro" id="IPR004107">
    <property type="entry name" value="Integrase_SAM-like_N"/>
</dbReference>
<dbReference type="AlphaFoldDB" id="C2BEP7"/>
<keyword evidence="4" id="KW-0233">DNA recombination</keyword>
<feature type="domain" description="Tyr recombinase" evidence="6">
    <location>
        <begin position="173"/>
        <end position="356"/>
    </location>
</feature>
<sequence>MQRRFKVPAFRDESGNKTWFCKFNYTNWKGEKLTKKKRGFLTKKEALKWEQEFLNQHSESIEMSFREFFELYKRDRKPRIRENTWRTKEAIVNQKILPYIGDLMLNEINNVTIIQWQNELMKIKDKNGKKYSPTYLRTIHAQLSSILNHACRYYNLKTNVARDVGSMGEKEADEMLFWTQDEYERFIEAIKDKPESFYAFELLYWCGLRMGELLALTKEKFDFERHTLKIDESLQRIDGKNVITAPKTKKSIRTIVMPEFLTDEIKEYIESFYKLKPKDLIFNFSKSYLHHEMDRGSKKSQVKRIRIHDLRHSHVSLLIELGFSATAIADRVGHESIDITYRYAHLFPSKQKEMALSLTQVRNNKANDWKDLLEEDDKDV</sequence>
<dbReference type="Pfam" id="PF14659">
    <property type="entry name" value="Phage_int_SAM_3"/>
    <property type="match status" value="1"/>
</dbReference>
<dbReference type="STRING" id="525254.HMPREF0072_0817"/>
<dbReference type="PROSITE" id="PS51900">
    <property type="entry name" value="CB"/>
    <property type="match status" value="1"/>
</dbReference>
<dbReference type="PANTHER" id="PTHR30629">
    <property type="entry name" value="PROPHAGE INTEGRASE"/>
    <property type="match status" value="1"/>
</dbReference>
<dbReference type="InterPro" id="IPR028259">
    <property type="entry name" value="AP2-like_int_N"/>
</dbReference>